<dbReference type="RefSeq" id="WP_100668832.1">
    <property type="nucleotide sequence ID" value="NZ_CP024955.1"/>
</dbReference>
<feature type="domain" description="DUF3322" evidence="2">
    <location>
        <begin position="95"/>
        <end position="201"/>
    </location>
</feature>
<dbReference type="EMBL" id="CP024955">
    <property type="protein sequence ID" value="ATY86082.1"/>
    <property type="molecule type" value="Genomic_DNA"/>
</dbReference>
<dbReference type="Pfam" id="PF11795">
    <property type="entry name" value="DUF3322"/>
    <property type="match status" value="1"/>
</dbReference>
<evidence type="ECO:0008006" key="5">
    <source>
        <dbReference type="Google" id="ProtNLM"/>
    </source>
</evidence>
<dbReference type="Proteomes" id="UP000231932">
    <property type="component" value="Chromosome"/>
</dbReference>
<dbReference type="AlphaFoldDB" id="A0A2K8NCK0"/>
<evidence type="ECO:0000259" key="2">
    <source>
        <dbReference type="Pfam" id="PF11795"/>
    </source>
</evidence>
<dbReference type="InterPro" id="IPR024537">
    <property type="entry name" value="DUF3322"/>
</dbReference>
<dbReference type="GO" id="GO:0005694">
    <property type="term" value="C:chromosome"/>
    <property type="evidence" value="ECO:0007669"/>
    <property type="project" value="InterPro"/>
</dbReference>
<organism evidence="3 4">
    <name type="scientific">Kyrpidia spormannii</name>
    <dbReference type="NCBI Taxonomy" id="2055160"/>
    <lineage>
        <taxon>Bacteria</taxon>
        <taxon>Bacillati</taxon>
        <taxon>Bacillota</taxon>
        <taxon>Bacilli</taxon>
        <taxon>Bacillales</taxon>
        <taxon>Alicyclobacillaceae</taxon>
        <taxon>Kyrpidia</taxon>
    </lineage>
</organism>
<feature type="domain" description="Wadjet protein JetD C-terminal" evidence="1">
    <location>
        <begin position="259"/>
        <end position="419"/>
    </location>
</feature>
<reference evidence="4" key="1">
    <citation type="submission" date="2017-11" db="EMBL/GenBank/DDBJ databases">
        <title>Complete Genome Sequence of Kyrpidia sp. Strain EA-1, a thermophilic, hydrogen-oxidizing Bacterium, isolated from the Azores.</title>
        <authorList>
            <person name="Reiner J.E."/>
            <person name="Lapp C.J."/>
            <person name="Bunk B."/>
            <person name="Gescher J."/>
        </authorList>
    </citation>
    <scope>NUCLEOTIDE SEQUENCE [LARGE SCALE GENOMIC DNA]</scope>
    <source>
        <strain evidence="4">EA-1</strain>
    </source>
</reference>
<dbReference type="KEGG" id="kyr:CVV65_15055"/>
<name>A0A2K8NCK0_9BACL</name>
<dbReference type="InterPro" id="IPR036078">
    <property type="entry name" value="Spo11/TopoVI_A_sf"/>
</dbReference>
<dbReference type="OrthoDB" id="186173at2"/>
<dbReference type="Gene3D" id="3.40.1360.10">
    <property type="match status" value="1"/>
</dbReference>
<dbReference type="SUPFAM" id="SSF56726">
    <property type="entry name" value="DNA topoisomerase IV, alpha subunit"/>
    <property type="match status" value="1"/>
</dbReference>
<evidence type="ECO:0000313" key="4">
    <source>
        <dbReference type="Proteomes" id="UP000231932"/>
    </source>
</evidence>
<keyword evidence="4" id="KW-1185">Reference proteome</keyword>
<evidence type="ECO:0000313" key="3">
    <source>
        <dbReference type="EMBL" id="ATY86082.1"/>
    </source>
</evidence>
<sequence>MGPLDHEQPFKTRFQKRLLSYLLDKYERSRSFQSGGASGLRPQFAMKESPFWAEYSDEMDFRKRDWMNEVLLDLERQGVVSLVWDRFREGELLAKVYLEWDGLDDAYRLAGREPKLAKLKRLREILRPLQSHPWEWVRRFWRETDDRLAKRQNPGLALDDPEGYADLVRVLQALPGLDETGVPKRQFSQALFRDSKHFERRVERRLVGLLRAWGEFEMETEEAYLDSVGVVENPSSVWLNGPLTLVLGDRRLETAGFVGGVGLSAATVQKMEVEAVGAQRIVTIENLTSYHQWVQERVGRSELVVYTGGFPHHTLQLFLKKLAAAVARQSPELPVGHWGDVDLGGIRIFQFLKTQFFPRLQPIMMDIPTLEAHRERAVRADDKYVEKALAMRDDPGFAQWGEVLDWIAKSRLRLEQESIVDIPADV</sequence>
<accession>A0A2K8NCK0</accession>
<proteinExistence type="predicted"/>
<gene>
    <name evidence="3" type="ORF">CVV65_15055</name>
</gene>
<dbReference type="Pfam" id="PF09983">
    <property type="entry name" value="JetD_C"/>
    <property type="match status" value="1"/>
</dbReference>
<evidence type="ECO:0000259" key="1">
    <source>
        <dbReference type="Pfam" id="PF09983"/>
    </source>
</evidence>
<protein>
    <recommendedName>
        <fullName evidence="5">Wadjet protein JetD C-terminal domain-containing protein</fullName>
    </recommendedName>
</protein>
<dbReference type="GO" id="GO:0003677">
    <property type="term" value="F:DNA binding"/>
    <property type="evidence" value="ECO:0007669"/>
    <property type="project" value="InterPro"/>
</dbReference>
<dbReference type="InterPro" id="IPR024534">
    <property type="entry name" value="JetD_C"/>
</dbReference>